<feature type="domain" description="PTS EIIA type-2" evidence="8">
    <location>
        <begin position="12"/>
        <end position="156"/>
    </location>
</feature>
<dbReference type="InterPro" id="IPR002178">
    <property type="entry name" value="PTS_EIIA_type-2_dom"/>
</dbReference>
<keyword evidence="4" id="KW-0418">Kinase</keyword>
<dbReference type="PROSITE" id="PS00372">
    <property type="entry name" value="PTS_EIIA_TYPE_2_HIS"/>
    <property type="match status" value="1"/>
</dbReference>
<dbReference type="PANTHER" id="PTHR47738">
    <property type="entry name" value="PTS SYSTEM FRUCTOSE-LIKE EIIA COMPONENT-RELATED"/>
    <property type="match status" value="1"/>
</dbReference>
<evidence type="ECO:0000256" key="6">
    <source>
        <dbReference type="ARBA" id="ARBA00070328"/>
    </source>
</evidence>
<dbReference type="GO" id="GO:0009401">
    <property type="term" value="P:phosphoenolpyruvate-dependent sugar phosphotransferase system"/>
    <property type="evidence" value="ECO:0007669"/>
    <property type="project" value="InterPro"/>
</dbReference>
<dbReference type="Gene3D" id="3.40.930.10">
    <property type="entry name" value="Mannitol-specific EII, Chain A"/>
    <property type="match status" value="1"/>
</dbReference>
<reference evidence="9 10" key="1">
    <citation type="submission" date="2019-02" db="EMBL/GenBank/DDBJ databases">
        <authorList>
            <person name="Manzano-Marin A."/>
            <person name="Manzano-Marin A."/>
        </authorList>
    </citation>
    <scope>NUCLEOTIDE SEQUENCE [LARGE SCALE GENOMIC DNA]</scope>
    <source>
        <strain evidence="9 10">ErCicuneomaculata</strain>
    </source>
</reference>
<evidence type="ECO:0000313" key="9">
    <source>
        <dbReference type="EMBL" id="VFP80298.1"/>
    </source>
</evidence>
<dbReference type="NCBIfam" id="NF008145">
    <property type="entry name" value="PRK10896.1"/>
    <property type="match status" value="1"/>
</dbReference>
<dbReference type="GO" id="GO:0030295">
    <property type="term" value="F:protein kinase activator activity"/>
    <property type="evidence" value="ECO:0007669"/>
    <property type="project" value="TreeGrafter"/>
</dbReference>
<keyword evidence="2" id="KW-0963">Cytoplasm</keyword>
<accession>A0A451D3R9</accession>
<evidence type="ECO:0000256" key="4">
    <source>
        <dbReference type="ARBA" id="ARBA00022777"/>
    </source>
</evidence>
<dbReference type="InterPro" id="IPR006320">
    <property type="entry name" value="PTS_Nitro_regul"/>
</dbReference>
<evidence type="ECO:0000256" key="1">
    <source>
        <dbReference type="ARBA" id="ARBA00004496"/>
    </source>
</evidence>
<dbReference type="GO" id="GO:0016301">
    <property type="term" value="F:kinase activity"/>
    <property type="evidence" value="ECO:0007669"/>
    <property type="project" value="UniProtKB-KW"/>
</dbReference>
<dbReference type="PROSITE" id="PS51094">
    <property type="entry name" value="PTS_EIIA_TYPE_2"/>
    <property type="match status" value="1"/>
</dbReference>
<dbReference type="Proteomes" id="UP000294412">
    <property type="component" value="Chromosome"/>
</dbReference>
<evidence type="ECO:0000313" key="10">
    <source>
        <dbReference type="Proteomes" id="UP000294412"/>
    </source>
</evidence>
<dbReference type="RefSeq" id="WP_157993791.1">
    <property type="nucleotide sequence ID" value="NZ_LR217703.1"/>
</dbReference>
<dbReference type="CDD" id="cd00211">
    <property type="entry name" value="PTS_IIA_fru"/>
    <property type="match status" value="1"/>
</dbReference>
<dbReference type="OrthoDB" id="95460at2"/>
<sequence length="160" mass="17933">MINNHKKLELNEVLSISCIRHDIHCHSKKRVLEIISELTATQMNLPKKIIFDAIQAREKMGSTGIGNGIAIPHGTLDNNTLQTVGAFIRLENPIVFDAIDNQPVDLVFALLVSTDKCKTHLHTLSVVAKTLGNKKILTRLRSARSNEDLYKIITEKHHII</sequence>
<organism evidence="9 10">
    <name type="scientific">Candidatus Erwinia haradaeae</name>
    <dbReference type="NCBI Taxonomy" id="1922217"/>
    <lineage>
        <taxon>Bacteria</taxon>
        <taxon>Pseudomonadati</taxon>
        <taxon>Pseudomonadota</taxon>
        <taxon>Gammaproteobacteria</taxon>
        <taxon>Enterobacterales</taxon>
        <taxon>Erwiniaceae</taxon>
        <taxon>Erwinia</taxon>
    </lineage>
</organism>
<dbReference type="PANTHER" id="PTHR47738:SF1">
    <property type="entry name" value="NITROGEN REGULATORY PROTEIN"/>
    <property type="match status" value="1"/>
</dbReference>
<dbReference type="NCBIfam" id="TIGR01419">
    <property type="entry name" value="nitro_reg_IIA"/>
    <property type="match status" value="1"/>
</dbReference>
<evidence type="ECO:0000256" key="5">
    <source>
        <dbReference type="ARBA" id="ARBA00060266"/>
    </source>
</evidence>
<gene>
    <name evidence="9" type="primary">ptsN</name>
    <name evidence="9" type="ORF">ERCICUMA2628_644</name>
</gene>
<proteinExistence type="predicted"/>
<comment type="subcellular location">
    <subcellularLocation>
        <location evidence="1">Cytoplasm</location>
    </subcellularLocation>
</comment>
<protein>
    <recommendedName>
        <fullName evidence="6">Nitrogen regulatory protein</fullName>
    </recommendedName>
    <alternativeName>
        <fullName evidence="7">Enzyme IIA-NTR</fullName>
    </alternativeName>
</protein>
<dbReference type="GO" id="GO:0005737">
    <property type="term" value="C:cytoplasm"/>
    <property type="evidence" value="ECO:0007669"/>
    <property type="project" value="UniProtKB-SubCell"/>
</dbReference>
<dbReference type="EMBL" id="LR217703">
    <property type="protein sequence ID" value="VFP80298.1"/>
    <property type="molecule type" value="Genomic_DNA"/>
</dbReference>
<evidence type="ECO:0000256" key="2">
    <source>
        <dbReference type="ARBA" id="ARBA00022490"/>
    </source>
</evidence>
<dbReference type="GO" id="GO:0008982">
    <property type="term" value="F:protein-N(PI)-phosphohistidine-sugar phosphotransferase activity"/>
    <property type="evidence" value="ECO:0007669"/>
    <property type="project" value="InterPro"/>
</dbReference>
<dbReference type="SUPFAM" id="SSF55804">
    <property type="entry name" value="Phoshotransferase/anion transport protein"/>
    <property type="match status" value="1"/>
</dbReference>
<dbReference type="InterPro" id="IPR016152">
    <property type="entry name" value="PTrfase/Anion_transptr"/>
</dbReference>
<dbReference type="Pfam" id="PF00359">
    <property type="entry name" value="PTS_EIIA_2"/>
    <property type="match status" value="1"/>
</dbReference>
<keyword evidence="3" id="KW-0808">Transferase</keyword>
<evidence type="ECO:0000256" key="3">
    <source>
        <dbReference type="ARBA" id="ARBA00022679"/>
    </source>
</evidence>
<evidence type="ECO:0000259" key="8">
    <source>
        <dbReference type="PROSITE" id="PS51094"/>
    </source>
</evidence>
<dbReference type="InterPro" id="IPR051541">
    <property type="entry name" value="PTS_SugarTrans_NitroReg"/>
</dbReference>
<dbReference type="FunFam" id="3.40.930.10:FF:000003">
    <property type="entry name" value="PTS IIA-like nitrogen regulatory protein PtsN"/>
    <property type="match status" value="1"/>
</dbReference>
<name>A0A451D3R9_9GAMM</name>
<comment type="function">
    <text evidence="5">Seems to have a role in regulating nitrogen assimilation.</text>
</comment>
<dbReference type="AlphaFoldDB" id="A0A451D3R9"/>
<evidence type="ECO:0000256" key="7">
    <source>
        <dbReference type="ARBA" id="ARBA00082160"/>
    </source>
</evidence>